<keyword evidence="7" id="KW-1185">Reference proteome</keyword>
<reference evidence="6" key="1">
    <citation type="submission" date="2022-12" db="EMBL/GenBank/DDBJ databases">
        <authorList>
            <person name="Wang J."/>
        </authorList>
    </citation>
    <scope>NUCLEOTIDE SEQUENCE</scope>
    <source>
        <strain evidence="6">HY-42-06</strain>
    </source>
</reference>
<keyword evidence="4" id="KW-0472">Membrane</keyword>
<dbReference type="InterPro" id="IPR011644">
    <property type="entry name" value="Heme_NO-bd"/>
</dbReference>
<feature type="transmembrane region" description="Helical" evidence="4">
    <location>
        <begin position="202"/>
        <end position="220"/>
    </location>
</feature>
<dbReference type="SMART" id="SM00283">
    <property type="entry name" value="MA"/>
    <property type="match status" value="1"/>
</dbReference>
<dbReference type="InterPro" id="IPR004089">
    <property type="entry name" value="MCPsignal_dom"/>
</dbReference>
<proteinExistence type="predicted"/>
<dbReference type="Proteomes" id="UP001079657">
    <property type="component" value="Unassembled WGS sequence"/>
</dbReference>
<feature type="coiled-coil region" evidence="3">
    <location>
        <begin position="339"/>
        <end position="387"/>
    </location>
</feature>
<evidence type="ECO:0000313" key="6">
    <source>
        <dbReference type="EMBL" id="MCY6371993.1"/>
    </source>
</evidence>
<evidence type="ECO:0000256" key="1">
    <source>
        <dbReference type="ARBA" id="ARBA00023224"/>
    </source>
</evidence>
<evidence type="ECO:0000256" key="3">
    <source>
        <dbReference type="SAM" id="Coils"/>
    </source>
</evidence>
<dbReference type="Pfam" id="PF00015">
    <property type="entry name" value="MCPsignal"/>
    <property type="match status" value="1"/>
</dbReference>
<keyword evidence="3" id="KW-0175">Coiled coil</keyword>
<dbReference type="Pfam" id="PF07700">
    <property type="entry name" value="HNOB"/>
    <property type="match status" value="1"/>
</dbReference>
<accession>A0ABT4CSE9</accession>
<dbReference type="EMBL" id="JAPQES010000006">
    <property type="protein sequence ID" value="MCY6371993.1"/>
    <property type="molecule type" value="Genomic_DNA"/>
</dbReference>
<evidence type="ECO:0000256" key="2">
    <source>
        <dbReference type="PROSITE-ProRule" id="PRU00284"/>
    </source>
</evidence>
<feature type="domain" description="Methyl-accepting transducer" evidence="5">
    <location>
        <begin position="313"/>
        <end position="570"/>
    </location>
</feature>
<dbReference type="Gene3D" id="1.10.287.950">
    <property type="entry name" value="Methyl-accepting chemotaxis protein"/>
    <property type="match status" value="1"/>
</dbReference>
<feature type="transmembrane region" description="Helical" evidence="4">
    <location>
        <begin position="226"/>
        <end position="245"/>
    </location>
</feature>
<keyword evidence="4" id="KW-0812">Transmembrane</keyword>
<keyword evidence="1 2" id="KW-0807">Transducer</keyword>
<dbReference type="PANTHER" id="PTHR32089">
    <property type="entry name" value="METHYL-ACCEPTING CHEMOTAXIS PROTEIN MCPB"/>
    <property type="match status" value="1"/>
</dbReference>
<comment type="caution">
    <text evidence="6">The sequence shown here is derived from an EMBL/GenBank/DDBJ whole genome shotgun (WGS) entry which is preliminary data.</text>
</comment>
<dbReference type="PROSITE" id="PS50111">
    <property type="entry name" value="CHEMOTAXIS_TRANSDUC_2"/>
    <property type="match status" value="1"/>
</dbReference>
<organism evidence="6 7">
    <name type="scientific">Clostridium ganghwense</name>
    <dbReference type="NCBI Taxonomy" id="312089"/>
    <lineage>
        <taxon>Bacteria</taxon>
        <taxon>Bacillati</taxon>
        <taxon>Bacillota</taxon>
        <taxon>Clostridia</taxon>
        <taxon>Eubacteriales</taxon>
        <taxon>Clostridiaceae</taxon>
        <taxon>Clostridium</taxon>
    </lineage>
</organism>
<gene>
    <name evidence="6" type="ORF">OXH55_15265</name>
</gene>
<sequence>MKGTIVATWLKTCRKLYDDDVVSRAMNSVGWKDSKIFSPAENIDDNQVKKVIGFIADDEGIPINQLWTNIGRDNIKSFFNDFPAFFQHENLYSFLRSMYDVHIEMVKKFPGAKPPLVNLKPISSRKAIFSYDSKREMFDYALGLIEGSAEFFNEKLEIKEIERGTGKLKLEFTFEEDIYYKKIYRFNKALSLGFIKSIPAKVGMFTLIISVLVNIPLIGFESILKFIVASMLPASVSAFAVGMLIKPKSLIEAEIRKINANDYTEEGKIVTGDFFEDIYDLLKEHRKVVRADFTSFKGVTDEMNTFVRNINTISDTMSRTSEEISGVVEQVANGAVSQAENTQNAASTLNKNIESLKTIVDNENDNKEELEKAIEKINNSYSNVENSSKNIIKTLQKFQEVKDQGIQLENKAKNITNIVSIVSQISEQTNLLALNASIEAARAGEAGRGFSVVAEEVRKLAEQTQGAVEEINSNLGQFVNEIKVLVEKIGLQYDVLENETTNLEKVRNISLDATNSAQTVSASMIETINELDREAHFISKIYDNIESLSAIAEENSASSEEVSANVSNYTNEIKNLIDNIFEFKKLTEEFKTELSKYKI</sequence>
<dbReference type="SUPFAM" id="SSF111126">
    <property type="entry name" value="Ligand-binding domain in the NO signalling and Golgi transport"/>
    <property type="match status" value="1"/>
</dbReference>
<evidence type="ECO:0000259" key="5">
    <source>
        <dbReference type="PROSITE" id="PS50111"/>
    </source>
</evidence>
<evidence type="ECO:0000256" key="4">
    <source>
        <dbReference type="SAM" id="Phobius"/>
    </source>
</evidence>
<name>A0ABT4CSE9_9CLOT</name>
<dbReference type="RefSeq" id="WP_268050904.1">
    <property type="nucleotide sequence ID" value="NZ_JAPQES010000006.1"/>
</dbReference>
<dbReference type="InterPro" id="IPR038158">
    <property type="entry name" value="H-NOX_domain_sf"/>
</dbReference>
<dbReference type="InterPro" id="IPR024096">
    <property type="entry name" value="NO_sig/Golgi_transp_ligand-bd"/>
</dbReference>
<dbReference type="SUPFAM" id="SSF58104">
    <property type="entry name" value="Methyl-accepting chemotaxis protein (MCP) signaling domain"/>
    <property type="match status" value="1"/>
</dbReference>
<protein>
    <submittedName>
        <fullName evidence="6">Heme NO-binding domain-containing protein</fullName>
    </submittedName>
</protein>
<keyword evidence="4" id="KW-1133">Transmembrane helix</keyword>
<evidence type="ECO:0000313" key="7">
    <source>
        <dbReference type="Proteomes" id="UP001079657"/>
    </source>
</evidence>
<dbReference type="Gene3D" id="3.90.1520.10">
    <property type="entry name" value="H-NOX domain"/>
    <property type="match status" value="1"/>
</dbReference>
<dbReference type="PANTHER" id="PTHR32089:SF112">
    <property type="entry name" value="LYSOZYME-LIKE PROTEIN-RELATED"/>
    <property type="match status" value="1"/>
</dbReference>